<feature type="compositionally biased region" description="Low complexity" evidence="1">
    <location>
        <begin position="167"/>
        <end position="177"/>
    </location>
</feature>
<feature type="compositionally biased region" description="Low complexity" evidence="1">
    <location>
        <begin position="220"/>
        <end position="256"/>
    </location>
</feature>
<dbReference type="GO" id="GO:0016020">
    <property type="term" value="C:membrane"/>
    <property type="evidence" value="ECO:0007669"/>
    <property type="project" value="TreeGrafter"/>
</dbReference>
<feature type="compositionally biased region" description="Polar residues" evidence="1">
    <location>
        <begin position="111"/>
        <end position="166"/>
    </location>
</feature>
<feature type="compositionally biased region" description="Polar residues" evidence="1">
    <location>
        <begin position="17"/>
        <end position="71"/>
    </location>
</feature>
<feature type="domain" description="PhoD-like phosphatase" evidence="2">
    <location>
        <begin position="775"/>
        <end position="1172"/>
    </location>
</feature>
<evidence type="ECO:0000256" key="1">
    <source>
        <dbReference type="SAM" id="MobiDB-lite"/>
    </source>
</evidence>
<reference evidence="3 4" key="1">
    <citation type="journal article" date="2018" name="MBio">
        <title>Comparative Genomics Reveals the Core Gene Toolbox for the Fungus-Insect Symbiosis.</title>
        <authorList>
            <person name="Wang Y."/>
            <person name="Stata M."/>
            <person name="Wang W."/>
            <person name="Stajich J.E."/>
            <person name="White M.M."/>
            <person name="Moncalvo J.M."/>
        </authorList>
    </citation>
    <scope>NUCLEOTIDE SEQUENCE [LARGE SCALE GENOMIC DNA]</scope>
    <source>
        <strain evidence="3 4">SC-DP-2</strain>
    </source>
</reference>
<feature type="compositionally biased region" description="Low complexity" evidence="1">
    <location>
        <begin position="1299"/>
        <end position="1319"/>
    </location>
</feature>
<feature type="compositionally biased region" description="Polar residues" evidence="1">
    <location>
        <begin position="287"/>
        <end position="453"/>
    </location>
</feature>
<feature type="domain" description="PhoD-like phosphatase" evidence="2">
    <location>
        <begin position="664"/>
        <end position="734"/>
    </location>
</feature>
<feature type="region of interest" description="Disordered" evidence="1">
    <location>
        <begin position="1291"/>
        <end position="1338"/>
    </location>
</feature>
<feature type="compositionally biased region" description="Polar residues" evidence="1">
    <location>
        <begin position="84"/>
        <end position="103"/>
    </location>
</feature>
<dbReference type="OrthoDB" id="9999821at2759"/>
<gene>
    <name evidence="3" type="ORF">BB560_001049</name>
</gene>
<protein>
    <recommendedName>
        <fullName evidence="2">PhoD-like phosphatase domain-containing protein</fullName>
    </recommendedName>
</protein>
<evidence type="ECO:0000259" key="2">
    <source>
        <dbReference type="Pfam" id="PF19050"/>
    </source>
</evidence>
<name>A0A2T9ZIP5_9FUNG</name>
<dbReference type="EMBL" id="MBFS01000122">
    <property type="protein sequence ID" value="PVV04449.1"/>
    <property type="molecule type" value="Genomic_DNA"/>
</dbReference>
<dbReference type="PANTHER" id="PTHR46689:SF1">
    <property type="entry name" value="PHOD-LIKE PHOSPHATASE DOMAIN-CONTAINING PROTEIN"/>
    <property type="match status" value="1"/>
</dbReference>
<feature type="compositionally biased region" description="Polar residues" evidence="1">
    <location>
        <begin position="178"/>
        <end position="202"/>
    </location>
</feature>
<sequence>MNPSNSNQGPSNEKPGNVSSNNPDSALSNSSRDNPYQSQNPTQGSYSSQKLTDSGHSASDGQGAQNNSKDPFQTAYVPEKKQDFQAQTDSNAYQSSDQSNQPPTYTPLLEGNSNSQSSPVSDTINQNYGQNQPPSQTGYQGPQDSYKETNPFSTKYNSASSENPTLSSSAQFESLSSYRPTSNPSNLTNMTASQPQQNAYQTSNNATLNLPPSSLPPSNAPTSPYTGGNSSQGAYGYGYGSNSSSQLPAQSSGSTSGAPPNSQANLSSQTNASTSTSQPGYGFEYGSNASKQLISQNPSSVSSDAFSMNPTVPTSGLTLNPIQSTVPNLSSQGYTSGYTQQPANCPVSSDSAQTISTQQSSGGPSSNLQPTSTSNQFVPPQNNGQSTSSQPNSTVYGSGYGSASQQPLNQTGAISSNQFAPPQNNGQSTSSQPNTTVYGSGYGSASQQPLNQTGAISNNPNLYSNLGTGVGALSAGIAGMAISNSGQPSSTNTQAPPAPPARPANSSPSANPAPPAPPFPASSYNIFASASTAAGYNTLPLAGSSASVPRAIYGPVVQFINTDLVNIQWVGTMLVVTDSSLYNHSIGPCIHIWNSEASVSDLSAADKYTAQLLFDDTQNGFKFWTINMRFPIPPNNEKTMFYRAIPNEGEKSIQSPLFKFTIPSQRTTWRWCSFSNDDISYSSSTIIRQANIEESLWHDILEKHNTNPFHAMLGMGGQINGDDLWSDLGSMDQSFASQPTQPYSPINAGQNNCGYAPLALFVGIKVEGKMEFISDDSRSRIPWTPEMELAVSKWYFARYMKRWFNSEKHGYVSQSSSPNFASALNSIPSMFCLDENDIFPGYGSYSDILMRSPVFKGIYSVAMKYWSLFQAHTEWEMIKNNSVKDNPFISAMGVHWIRSLGPFTSVLGLDAISEKSKVFVITNTAYDDIFRGIGKRVRNLTQHLVICSPVPIVYPHSMYMDNILSGAKSIGAMDAFNYAYRKSSHSYYTMPQPNNPMYQQSATKTFEDFLKSKSVDSLGESRLLMDIYSLWTSESHIKERGYFIQRLQWLTNDNKGLRVSFLSGHVNCAGSGYLAARNLDEAYFDPNQYSSIDNRYMAQVFSASTSDLPADSVVVKALYMAGKSRSFDLYTVERLNRLFEVDVDGKPPSSGNRKIMGRRSYITMEEIFDYQSSSNSSNSNAAPVVSLRANLCIEKNPYKEQLFPQGAPTNYYSPAIQTQTASTQSYKIDIRALQMNDPKFFQKSTRPFPQANTAGAYYPNQQIPGSFNPIRYYPQSYGYYQPSYTSLNTQYATSPGITQPPASATQQPPTQPQYGQATAGSTIPNQFDINDKPPPYTP</sequence>
<comment type="caution">
    <text evidence="3">The sequence shown here is derived from an EMBL/GenBank/DDBJ whole genome shotgun (WGS) entry which is preliminary data.</text>
</comment>
<dbReference type="PANTHER" id="PTHR46689">
    <property type="entry name" value="MEMBRANE PROTEIN, PUTATIVE-RELATED"/>
    <property type="match status" value="1"/>
</dbReference>
<feature type="region of interest" description="Disordered" evidence="1">
    <location>
        <begin position="1"/>
        <end position="453"/>
    </location>
</feature>
<dbReference type="Pfam" id="PF19050">
    <property type="entry name" value="PhoD_2"/>
    <property type="match status" value="2"/>
</dbReference>
<feature type="compositionally biased region" description="Low complexity" evidence="1">
    <location>
        <begin position="203"/>
        <end position="212"/>
    </location>
</feature>
<dbReference type="InterPro" id="IPR043904">
    <property type="entry name" value="PhoD_2-like"/>
</dbReference>
<feature type="compositionally biased region" description="Low complexity" evidence="1">
    <location>
        <begin position="264"/>
        <end position="278"/>
    </location>
</feature>
<evidence type="ECO:0000313" key="4">
    <source>
        <dbReference type="Proteomes" id="UP000245609"/>
    </source>
</evidence>
<keyword evidence="4" id="KW-1185">Reference proteome</keyword>
<dbReference type="Proteomes" id="UP000245609">
    <property type="component" value="Unassembled WGS sequence"/>
</dbReference>
<evidence type="ECO:0000313" key="3">
    <source>
        <dbReference type="EMBL" id="PVV04449.1"/>
    </source>
</evidence>
<feature type="region of interest" description="Disordered" evidence="1">
    <location>
        <begin position="484"/>
        <end position="517"/>
    </location>
</feature>
<feature type="compositionally biased region" description="Polar residues" evidence="1">
    <location>
        <begin position="1"/>
        <end position="11"/>
    </location>
</feature>
<accession>A0A2T9ZIP5</accession>
<proteinExistence type="predicted"/>
<organism evidence="3 4">
    <name type="scientific">Smittium megazygosporum</name>
    <dbReference type="NCBI Taxonomy" id="133381"/>
    <lineage>
        <taxon>Eukaryota</taxon>
        <taxon>Fungi</taxon>
        <taxon>Fungi incertae sedis</taxon>
        <taxon>Zoopagomycota</taxon>
        <taxon>Kickxellomycotina</taxon>
        <taxon>Harpellomycetes</taxon>
        <taxon>Harpellales</taxon>
        <taxon>Legeriomycetaceae</taxon>
        <taxon>Smittium</taxon>
    </lineage>
</organism>